<sequence>MGAFIFLLGCFLLGRIRLRFLMRELRISLPIQVIQPKLGSVLVGIVFAAGWTPCIGPILLSEKETSVLTDKICLINSSIQI</sequence>
<dbReference type="EMBL" id="RRCN01000001">
    <property type="protein sequence ID" value="RRJ67286.1"/>
    <property type="molecule type" value="Genomic_DNA"/>
</dbReference>
<evidence type="ECO:0000313" key="3">
    <source>
        <dbReference type="Proteomes" id="UP000267017"/>
    </source>
</evidence>
<organism evidence="2 3">
    <name type="scientific">Paenibacillus oralis</name>
    <dbReference type="NCBI Taxonomy" id="2490856"/>
    <lineage>
        <taxon>Bacteria</taxon>
        <taxon>Bacillati</taxon>
        <taxon>Bacillota</taxon>
        <taxon>Bacilli</taxon>
        <taxon>Bacillales</taxon>
        <taxon>Paenibacillaceae</taxon>
        <taxon>Paenibacillus</taxon>
    </lineage>
</organism>
<protein>
    <submittedName>
        <fullName evidence="2">Uncharacterized protein</fullName>
    </submittedName>
</protein>
<dbReference type="AlphaFoldDB" id="A0A3P3UC83"/>
<keyword evidence="1" id="KW-1133">Transmembrane helix</keyword>
<proteinExistence type="predicted"/>
<keyword evidence="1" id="KW-0812">Transmembrane</keyword>
<accession>A0A3P3UC83</accession>
<evidence type="ECO:0000256" key="1">
    <source>
        <dbReference type="SAM" id="Phobius"/>
    </source>
</evidence>
<keyword evidence="1" id="KW-0472">Membrane</keyword>
<name>A0A3P3UC83_9BACL</name>
<dbReference type="OrthoDB" id="9803065at2"/>
<feature type="transmembrane region" description="Helical" evidence="1">
    <location>
        <begin position="41"/>
        <end position="60"/>
    </location>
</feature>
<keyword evidence="3" id="KW-1185">Reference proteome</keyword>
<comment type="caution">
    <text evidence="2">The sequence shown here is derived from an EMBL/GenBank/DDBJ whole genome shotgun (WGS) entry which is preliminary data.</text>
</comment>
<evidence type="ECO:0000313" key="2">
    <source>
        <dbReference type="EMBL" id="RRJ67286.1"/>
    </source>
</evidence>
<gene>
    <name evidence="2" type="ORF">EHV15_33435</name>
</gene>
<reference evidence="2 3" key="1">
    <citation type="submission" date="2018-11" db="EMBL/GenBank/DDBJ databases">
        <title>Genome sequencing of Paenibacillus sp. KCOM 3021 (= ChDC PVNT-B20).</title>
        <authorList>
            <person name="Kook J.-K."/>
            <person name="Park S.-N."/>
            <person name="Lim Y.K."/>
        </authorList>
    </citation>
    <scope>NUCLEOTIDE SEQUENCE [LARGE SCALE GENOMIC DNA]</scope>
    <source>
        <strain evidence="2 3">KCOM 3021</strain>
    </source>
</reference>
<dbReference type="RefSeq" id="WP_128635065.1">
    <property type="nucleotide sequence ID" value="NZ_RRCN01000001.1"/>
</dbReference>
<dbReference type="Proteomes" id="UP000267017">
    <property type="component" value="Unassembled WGS sequence"/>
</dbReference>